<dbReference type="RefSeq" id="XP_013381416.1">
    <property type="nucleotide sequence ID" value="XM_013525962.2"/>
</dbReference>
<dbReference type="Pfam" id="PF17064">
    <property type="entry name" value="QVR"/>
    <property type="match status" value="1"/>
</dbReference>
<protein>
    <submittedName>
        <fullName evidence="5">Protein quiver</fullName>
    </submittedName>
</protein>
<name>A0A1S3H7F3_LINAN</name>
<dbReference type="GO" id="GO:0030431">
    <property type="term" value="P:sleep"/>
    <property type="evidence" value="ECO:0007669"/>
    <property type="project" value="InterPro"/>
</dbReference>
<feature type="chain" id="PRO_5021481356" evidence="3">
    <location>
        <begin position="21"/>
        <end position="124"/>
    </location>
</feature>
<dbReference type="OrthoDB" id="6420171at2759"/>
<dbReference type="KEGG" id="lak:106152406"/>
<evidence type="ECO:0000313" key="5">
    <source>
        <dbReference type="RefSeq" id="XP_013381416.1"/>
    </source>
</evidence>
<proteinExistence type="predicted"/>
<keyword evidence="2" id="KW-0325">Glycoprotein</keyword>
<feature type="signal peptide" evidence="3">
    <location>
        <begin position="1"/>
        <end position="20"/>
    </location>
</feature>
<reference evidence="5" key="1">
    <citation type="submission" date="2025-08" db="UniProtKB">
        <authorList>
            <consortium name="RefSeq"/>
        </authorList>
    </citation>
    <scope>IDENTIFICATION</scope>
    <source>
        <tissue evidence="5">Gonads</tissue>
    </source>
</reference>
<accession>A0A1S3H7F3</accession>
<dbReference type="GeneID" id="106152406"/>
<dbReference type="InterPro" id="IPR050975">
    <property type="entry name" value="Sleep_regulator"/>
</dbReference>
<evidence type="ECO:0000256" key="1">
    <source>
        <dbReference type="ARBA" id="ARBA00022729"/>
    </source>
</evidence>
<organism evidence="4 5">
    <name type="scientific">Lingula anatina</name>
    <name type="common">Brachiopod</name>
    <name type="synonym">Lingula unguis</name>
    <dbReference type="NCBI Taxonomy" id="7574"/>
    <lineage>
        <taxon>Eukaryota</taxon>
        <taxon>Metazoa</taxon>
        <taxon>Spiralia</taxon>
        <taxon>Lophotrochozoa</taxon>
        <taxon>Brachiopoda</taxon>
        <taxon>Linguliformea</taxon>
        <taxon>Lingulata</taxon>
        <taxon>Lingulida</taxon>
        <taxon>Linguloidea</taxon>
        <taxon>Lingulidae</taxon>
        <taxon>Lingula</taxon>
    </lineage>
</organism>
<evidence type="ECO:0000256" key="2">
    <source>
        <dbReference type="ARBA" id="ARBA00023180"/>
    </source>
</evidence>
<dbReference type="PANTHER" id="PTHR33562">
    <property type="entry name" value="ATILLA, ISOFORM B-RELATED-RELATED"/>
    <property type="match status" value="1"/>
</dbReference>
<dbReference type="AlphaFoldDB" id="A0A1S3H7F3"/>
<dbReference type="InterPro" id="IPR031424">
    <property type="entry name" value="QVR-like"/>
</dbReference>
<dbReference type="InParanoid" id="A0A1S3H7F3"/>
<gene>
    <name evidence="5" type="primary">LOC106152406</name>
</gene>
<evidence type="ECO:0000313" key="4">
    <source>
        <dbReference type="Proteomes" id="UP000085678"/>
    </source>
</evidence>
<dbReference type="Proteomes" id="UP000085678">
    <property type="component" value="Unplaced"/>
</dbReference>
<keyword evidence="1 3" id="KW-0732">Signal</keyword>
<sequence length="124" mass="13141">MHHFVILGVAILALFQGSSATKCFECISKLNSNCGDPFTGSTATKQVACEAGCQKVTDNQGYVSRGCVLVIGDIAPEPGCDVEEGGSEWCVCNKDLCNAAPEPAFSSHFLWLTGLAVVLARWIN</sequence>
<dbReference type="GO" id="GO:0032222">
    <property type="term" value="P:regulation of synaptic transmission, cholinergic"/>
    <property type="evidence" value="ECO:0007669"/>
    <property type="project" value="InterPro"/>
</dbReference>
<keyword evidence="4" id="KW-1185">Reference proteome</keyword>
<evidence type="ECO:0000256" key="3">
    <source>
        <dbReference type="SAM" id="SignalP"/>
    </source>
</evidence>